<evidence type="ECO:0000313" key="3">
    <source>
        <dbReference type="EMBL" id="KID82154.1"/>
    </source>
</evidence>
<dbReference type="EMBL" id="AZNH01000100">
    <property type="protein sequence ID" value="KID82154.1"/>
    <property type="molecule type" value="Genomic_DNA"/>
</dbReference>
<feature type="region of interest" description="Disordered" evidence="1">
    <location>
        <begin position="415"/>
        <end position="462"/>
    </location>
</feature>
<evidence type="ECO:0000256" key="2">
    <source>
        <dbReference type="SAM" id="Phobius"/>
    </source>
</evidence>
<keyword evidence="2" id="KW-0812">Transmembrane</keyword>
<proteinExistence type="predicted"/>
<keyword evidence="2" id="KW-0472">Membrane</keyword>
<dbReference type="HOGENOM" id="CLU_446232_0_0_1"/>
<reference evidence="3 4" key="1">
    <citation type="journal article" date="2014" name="Proc. Natl. Acad. Sci. U.S.A.">
        <title>Trajectory and genomic determinants of fungal-pathogen speciation and host adaptation.</title>
        <authorList>
            <person name="Hu X."/>
            <person name="Xiao G."/>
            <person name="Zheng P."/>
            <person name="Shang Y."/>
            <person name="Su Y."/>
            <person name="Zhang X."/>
            <person name="Liu X."/>
            <person name="Zhan S."/>
            <person name="St Leger R.J."/>
            <person name="Wang C."/>
        </authorList>
    </citation>
    <scope>NUCLEOTIDE SEQUENCE [LARGE SCALE GENOMIC DNA]</scope>
    <source>
        <strain evidence="3 4">ARSEF 977</strain>
    </source>
</reference>
<keyword evidence="2" id="KW-1133">Transmembrane helix</keyword>
<dbReference type="OrthoDB" id="5152720at2759"/>
<accession>A0A0B4HRQ9</accession>
<gene>
    <name evidence="3" type="ORF">MGU_10505</name>
</gene>
<dbReference type="AlphaFoldDB" id="A0A0B4HRQ9"/>
<feature type="transmembrane region" description="Helical" evidence="2">
    <location>
        <begin position="306"/>
        <end position="324"/>
    </location>
</feature>
<evidence type="ECO:0000313" key="4">
    <source>
        <dbReference type="Proteomes" id="UP000031192"/>
    </source>
</evidence>
<evidence type="ECO:0000256" key="1">
    <source>
        <dbReference type="SAM" id="MobiDB-lite"/>
    </source>
</evidence>
<keyword evidence="4" id="KW-1185">Reference proteome</keyword>
<sequence length="545" mass="60458">MPTVSVQYNTFLEIIFGSSNLDYRAQKRIVTDLWDENFQDTVDECARHTLWKANSQNYNIVTRFVPPYCLTVTLYKNTIGFVTVSSLDPNFQYGVTNLGGGFHVTEQAVTALGRAYYDTLALDTAKHVASTTFCSGNPRDSSAHETAINEYNKACEAGTNFKHNEIYIRVEGPAAPQPPVPGPPDPKTILQYHPTPLSGIRSKIKHRTWRLSFYLINKFLHWMFASSKVDFQKGPAAVMNDFAYKTHNGKYAKKLHIIGGELSAHLNCCGKPFALLTLNATNVGVAAVIGLLTTAKIGNTETALKIAALVLLGLFVWQTFWTYFVSTTTYKNIAFNDFRLRTVEQAVTLFGLDDCYLRLLLAIISPQEDINAHGSENSYLDVAGMGVLEVTDSMLSEILYVAGYITSSLDPVEINQPPKKLHADSNQNNNPGSPAETGDQEESEGSAASNTTTYKENTPNELEIPESSVALAAWVPFDTHRIIYSSNNKVRRFSLIDSKLHLSNSRRSSIERTGESKLVFAHDRDQLNLPTKLRIYGNIANCKAA</sequence>
<feature type="compositionally biased region" description="Polar residues" evidence="1">
    <location>
        <begin position="446"/>
        <end position="460"/>
    </location>
</feature>
<name>A0A0B4HRQ9_METGA</name>
<protein>
    <submittedName>
        <fullName evidence="3">Uncharacterized protein</fullName>
    </submittedName>
</protein>
<dbReference type="Proteomes" id="UP000031192">
    <property type="component" value="Unassembled WGS sequence"/>
</dbReference>
<comment type="caution">
    <text evidence="3">The sequence shown here is derived from an EMBL/GenBank/DDBJ whole genome shotgun (WGS) entry which is preliminary data.</text>
</comment>
<organism evidence="3 4">
    <name type="scientific">Metarhizium guizhouense (strain ARSEF 977)</name>
    <dbReference type="NCBI Taxonomy" id="1276136"/>
    <lineage>
        <taxon>Eukaryota</taxon>
        <taxon>Fungi</taxon>
        <taxon>Dikarya</taxon>
        <taxon>Ascomycota</taxon>
        <taxon>Pezizomycotina</taxon>
        <taxon>Sordariomycetes</taxon>
        <taxon>Hypocreomycetidae</taxon>
        <taxon>Hypocreales</taxon>
        <taxon>Clavicipitaceae</taxon>
        <taxon>Metarhizium</taxon>
    </lineage>
</organism>
<feature type="transmembrane region" description="Helical" evidence="2">
    <location>
        <begin position="273"/>
        <end position="294"/>
    </location>
</feature>